<dbReference type="Pfam" id="PF00005">
    <property type="entry name" value="ABC_tran"/>
    <property type="match status" value="1"/>
</dbReference>
<dbReference type="PROSITE" id="PS50893">
    <property type="entry name" value="ABC_TRANSPORTER_2"/>
    <property type="match status" value="1"/>
</dbReference>
<dbReference type="GO" id="GO:0005524">
    <property type="term" value="F:ATP binding"/>
    <property type="evidence" value="ECO:0007669"/>
    <property type="project" value="UniProtKB-KW"/>
</dbReference>
<dbReference type="InterPro" id="IPR003593">
    <property type="entry name" value="AAA+_ATPase"/>
</dbReference>
<dbReference type="AlphaFoldDB" id="C4FG04"/>
<dbReference type="PANTHER" id="PTHR43553:SF24">
    <property type="entry name" value="ENERGY-COUPLING FACTOR TRANSPORTER ATP-BINDING PROTEIN ECFA1"/>
    <property type="match status" value="1"/>
</dbReference>
<dbReference type="InterPro" id="IPR003439">
    <property type="entry name" value="ABC_transporter-like_ATP-bd"/>
</dbReference>
<feature type="domain" description="ABC transporter" evidence="5">
    <location>
        <begin position="18"/>
        <end position="262"/>
    </location>
</feature>
<organism evidence="6 7">
    <name type="scientific">Bifidobacterium angulatum DSM 20098 = JCM 7096</name>
    <dbReference type="NCBI Taxonomy" id="518635"/>
    <lineage>
        <taxon>Bacteria</taxon>
        <taxon>Bacillati</taxon>
        <taxon>Actinomycetota</taxon>
        <taxon>Actinomycetes</taxon>
        <taxon>Bifidobacteriales</taxon>
        <taxon>Bifidobacteriaceae</taxon>
        <taxon>Bifidobacterium</taxon>
    </lineage>
</organism>
<sequence length="267" mass="28910">MPFFAKRTMQPKPQQLTFALADAGLVYDDGTAGLNPTSLTIAERRVAVIGLNGTGKSTLLGLLDGTLKATTGSVSISGNVPGCATETLDPTSKRDMKRIDELIGRVRREEIPESFHHADSIADAIDSMLKKRRVPESERQATIGNLFAHFSLANAAKEPASALNSEQRHLLAIAAALSLRPSCIVADEPSKGLDEIGTAHVAKALFSYNSQVIFATHDTDMIVRPDYAIERTLVLDSQSIVFDGTPVDAVAFYTDLIRRRYETARLA</sequence>
<dbReference type="PANTHER" id="PTHR43553">
    <property type="entry name" value="HEAVY METAL TRANSPORTER"/>
    <property type="match status" value="1"/>
</dbReference>
<dbReference type="SMART" id="SM00382">
    <property type="entry name" value="AAA"/>
    <property type="match status" value="1"/>
</dbReference>
<gene>
    <name evidence="6" type="ORF">BIFANG_03269</name>
</gene>
<keyword evidence="3" id="KW-0547">Nucleotide-binding</keyword>
<dbReference type="InterPro" id="IPR050095">
    <property type="entry name" value="ECF_ABC_transporter_ATP-bd"/>
</dbReference>
<evidence type="ECO:0000313" key="7">
    <source>
        <dbReference type="Proteomes" id="UP000006408"/>
    </source>
</evidence>
<dbReference type="GO" id="GO:0043190">
    <property type="term" value="C:ATP-binding cassette (ABC) transporter complex"/>
    <property type="evidence" value="ECO:0007669"/>
    <property type="project" value="TreeGrafter"/>
</dbReference>
<dbReference type="KEGG" id="bang:BBAG_1131"/>
<dbReference type="SUPFAM" id="SSF52540">
    <property type="entry name" value="P-loop containing nucleoside triphosphate hydrolases"/>
    <property type="match status" value="1"/>
</dbReference>
<evidence type="ECO:0000256" key="4">
    <source>
        <dbReference type="ARBA" id="ARBA00022840"/>
    </source>
</evidence>
<dbReference type="PATRIC" id="fig|518635.17.peg.1167"/>
<protein>
    <submittedName>
        <fullName evidence="6">ABC transporter, ATP-binding protein</fullName>
    </submittedName>
</protein>
<keyword evidence="4 6" id="KW-0067">ATP-binding</keyword>
<dbReference type="eggNOG" id="COG1122">
    <property type="taxonomic scope" value="Bacteria"/>
</dbReference>
<evidence type="ECO:0000256" key="3">
    <source>
        <dbReference type="ARBA" id="ARBA00022741"/>
    </source>
</evidence>
<name>C4FG04_9BIFI</name>
<evidence type="ECO:0000256" key="1">
    <source>
        <dbReference type="ARBA" id="ARBA00005417"/>
    </source>
</evidence>
<accession>C4FG04</accession>
<keyword evidence="2" id="KW-0813">Transport</keyword>
<proteinExistence type="inferred from homology"/>
<dbReference type="GeneID" id="42865457"/>
<dbReference type="HOGENOM" id="CLU_000604_1_22_11"/>
<evidence type="ECO:0000256" key="2">
    <source>
        <dbReference type="ARBA" id="ARBA00022448"/>
    </source>
</evidence>
<comment type="similarity">
    <text evidence="1">Belongs to the ABC transporter superfamily.</text>
</comment>
<reference evidence="6" key="1">
    <citation type="submission" date="2009-04" db="EMBL/GenBank/DDBJ databases">
        <authorList>
            <person name="Weinstock G."/>
            <person name="Sodergren E."/>
            <person name="Clifton S."/>
            <person name="Fulton L."/>
            <person name="Fulton B."/>
            <person name="Courtney L."/>
            <person name="Fronick C."/>
            <person name="Harrison M."/>
            <person name="Strong C."/>
            <person name="Farmer C."/>
            <person name="Delahaunty K."/>
            <person name="Markovic C."/>
            <person name="Hall O."/>
            <person name="Minx P."/>
            <person name="Tomlinson C."/>
            <person name="Mitreva M."/>
            <person name="Nelson J."/>
            <person name="Hou S."/>
            <person name="Wollam A."/>
            <person name="Pepin K.H."/>
            <person name="Johnson M."/>
            <person name="Bhonagiri V."/>
            <person name="Nash W.E."/>
            <person name="Warren W."/>
            <person name="Chinwalla A."/>
            <person name="Mardis E.R."/>
            <person name="Wilson R.K."/>
        </authorList>
    </citation>
    <scope>NUCLEOTIDE SEQUENCE [LARGE SCALE GENOMIC DNA]</scope>
    <source>
        <strain evidence="6">DSM 20098</strain>
    </source>
</reference>
<dbReference type="Proteomes" id="UP000006408">
    <property type="component" value="Unassembled WGS sequence"/>
</dbReference>
<comment type="caution">
    <text evidence="6">The sequence shown here is derived from an EMBL/GenBank/DDBJ whole genome shotgun (WGS) entry which is preliminary data.</text>
</comment>
<keyword evidence="7" id="KW-1185">Reference proteome</keyword>
<dbReference type="RefSeq" id="WP_003826910.1">
    <property type="nucleotide sequence ID" value="NZ_AP012322.1"/>
</dbReference>
<dbReference type="GO" id="GO:0042626">
    <property type="term" value="F:ATPase-coupled transmembrane transporter activity"/>
    <property type="evidence" value="ECO:0007669"/>
    <property type="project" value="TreeGrafter"/>
</dbReference>
<evidence type="ECO:0000313" key="6">
    <source>
        <dbReference type="EMBL" id="EEP20700.1"/>
    </source>
</evidence>
<evidence type="ECO:0000259" key="5">
    <source>
        <dbReference type="PROSITE" id="PS50893"/>
    </source>
</evidence>
<dbReference type="InterPro" id="IPR027417">
    <property type="entry name" value="P-loop_NTPase"/>
</dbReference>
<dbReference type="GO" id="GO:0016887">
    <property type="term" value="F:ATP hydrolysis activity"/>
    <property type="evidence" value="ECO:0007669"/>
    <property type="project" value="InterPro"/>
</dbReference>
<dbReference type="Gene3D" id="3.40.50.300">
    <property type="entry name" value="P-loop containing nucleotide triphosphate hydrolases"/>
    <property type="match status" value="1"/>
</dbReference>
<dbReference type="STRING" id="1683.Bang102_007955"/>
<dbReference type="EMBL" id="ABYS02000009">
    <property type="protein sequence ID" value="EEP20700.1"/>
    <property type="molecule type" value="Genomic_DNA"/>
</dbReference>